<dbReference type="NCBIfam" id="NF008121">
    <property type="entry name" value="PRK10869.1"/>
    <property type="match status" value="1"/>
</dbReference>
<dbReference type="GO" id="GO:0006310">
    <property type="term" value="P:DNA recombination"/>
    <property type="evidence" value="ECO:0007669"/>
    <property type="project" value="InterPro"/>
</dbReference>
<keyword evidence="6" id="KW-0067">ATP-binding</keyword>
<accession>A0A0R2D813</accession>
<dbReference type="PIRSF" id="PIRSF003128">
    <property type="entry name" value="RecN"/>
    <property type="match status" value="1"/>
</dbReference>
<protein>
    <recommendedName>
        <fullName evidence="3 9">DNA repair protein RecN</fullName>
    </recommendedName>
    <alternativeName>
        <fullName evidence="8 9">Recombination protein N</fullName>
    </alternativeName>
</protein>
<dbReference type="InterPro" id="IPR003395">
    <property type="entry name" value="RecF/RecN/SMC_N"/>
</dbReference>
<organism evidence="12 13">
    <name type="scientific">Liquorilactobacillus aquaticus DSM 21051</name>
    <dbReference type="NCBI Taxonomy" id="1423725"/>
    <lineage>
        <taxon>Bacteria</taxon>
        <taxon>Bacillati</taxon>
        <taxon>Bacillota</taxon>
        <taxon>Bacilli</taxon>
        <taxon>Lactobacillales</taxon>
        <taxon>Lactobacillaceae</taxon>
        <taxon>Liquorilactobacillus</taxon>
    </lineage>
</organism>
<dbReference type="OrthoDB" id="9806954at2"/>
<evidence type="ECO:0000256" key="6">
    <source>
        <dbReference type="ARBA" id="ARBA00022840"/>
    </source>
</evidence>
<dbReference type="PATRIC" id="fig|1423725.3.peg.741"/>
<dbReference type="FunFam" id="3.40.50.300:FF:000319">
    <property type="entry name" value="DNA repair protein RecN"/>
    <property type="match status" value="1"/>
</dbReference>
<comment type="similarity">
    <text evidence="2 9">Belongs to the RecN family.</text>
</comment>
<keyword evidence="4" id="KW-0547">Nucleotide-binding</keyword>
<dbReference type="NCBIfam" id="TIGR00634">
    <property type="entry name" value="recN"/>
    <property type="match status" value="1"/>
</dbReference>
<dbReference type="RefSeq" id="WP_057875741.1">
    <property type="nucleotide sequence ID" value="NZ_AYZD01000015.1"/>
</dbReference>
<feature type="coiled-coil region" evidence="10">
    <location>
        <begin position="323"/>
        <end position="354"/>
    </location>
</feature>
<comment type="function">
    <text evidence="1 9">May be involved in recombinational repair of damaged DNA.</text>
</comment>
<dbReference type="GO" id="GO:0043590">
    <property type="term" value="C:bacterial nucleoid"/>
    <property type="evidence" value="ECO:0007669"/>
    <property type="project" value="TreeGrafter"/>
</dbReference>
<evidence type="ECO:0000256" key="10">
    <source>
        <dbReference type="SAM" id="Coils"/>
    </source>
</evidence>
<evidence type="ECO:0000313" key="12">
    <source>
        <dbReference type="EMBL" id="KRM96428.1"/>
    </source>
</evidence>
<evidence type="ECO:0000256" key="1">
    <source>
        <dbReference type="ARBA" id="ARBA00003618"/>
    </source>
</evidence>
<dbReference type="PANTHER" id="PTHR11059">
    <property type="entry name" value="DNA REPAIR PROTEIN RECN"/>
    <property type="match status" value="1"/>
</dbReference>
<comment type="caution">
    <text evidence="12">The sequence shown here is derived from an EMBL/GenBank/DDBJ whole genome shotgun (WGS) entry which is preliminary data.</text>
</comment>
<evidence type="ECO:0000256" key="2">
    <source>
        <dbReference type="ARBA" id="ARBA00009441"/>
    </source>
</evidence>
<feature type="domain" description="RecF/RecN/SMC N-terminal" evidence="11">
    <location>
        <begin position="1"/>
        <end position="505"/>
    </location>
</feature>
<keyword evidence="10" id="KW-0175">Coiled coil</keyword>
<evidence type="ECO:0000256" key="4">
    <source>
        <dbReference type="ARBA" id="ARBA00022741"/>
    </source>
</evidence>
<dbReference type="CDD" id="cd03241">
    <property type="entry name" value="ABC_RecN"/>
    <property type="match status" value="2"/>
</dbReference>
<dbReference type="InterPro" id="IPR027417">
    <property type="entry name" value="P-loop_NTPase"/>
</dbReference>
<gene>
    <name evidence="12" type="ORF">FC19_GL000717</name>
</gene>
<evidence type="ECO:0000256" key="8">
    <source>
        <dbReference type="ARBA" id="ARBA00033408"/>
    </source>
</evidence>
<dbReference type="InterPro" id="IPR004604">
    <property type="entry name" value="DNA_recomb/repair_RecN"/>
</dbReference>
<keyword evidence="13" id="KW-1185">Reference proteome</keyword>
<dbReference type="Proteomes" id="UP000051015">
    <property type="component" value="Unassembled WGS sequence"/>
</dbReference>
<dbReference type="GO" id="GO:0009432">
    <property type="term" value="P:SOS response"/>
    <property type="evidence" value="ECO:0007669"/>
    <property type="project" value="TreeGrafter"/>
</dbReference>
<evidence type="ECO:0000256" key="9">
    <source>
        <dbReference type="PIRNR" id="PIRNR003128"/>
    </source>
</evidence>
<dbReference type="Gene3D" id="3.40.50.300">
    <property type="entry name" value="P-loop containing nucleotide triphosphate hydrolases"/>
    <property type="match status" value="2"/>
</dbReference>
<name>A0A0R2D813_9LACO</name>
<dbReference type="GO" id="GO:0005524">
    <property type="term" value="F:ATP binding"/>
    <property type="evidence" value="ECO:0007669"/>
    <property type="project" value="UniProtKB-KW"/>
</dbReference>
<keyword evidence="5 9" id="KW-0227">DNA damage</keyword>
<dbReference type="STRING" id="1423725.FC19_GL000717"/>
<dbReference type="AlphaFoldDB" id="A0A0R2D813"/>
<dbReference type="PANTHER" id="PTHR11059:SF0">
    <property type="entry name" value="DNA REPAIR PROTEIN RECN"/>
    <property type="match status" value="1"/>
</dbReference>
<evidence type="ECO:0000256" key="5">
    <source>
        <dbReference type="ARBA" id="ARBA00022763"/>
    </source>
</evidence>
<proteinExistence type="inferred from homology"/>
<keyword evidence="7 9" id="KW-0234">DNA repair</keyword>
<evidence type="ECO:0000256" key="7">
    <source>
        <dbReference type="ARBA" id="ARBA00023204"/>
    </source>
</evidence>
<dbReference type="GO" id="GO:0006281">
    <property type="term" value="P:DNA repair"/>
    <property type="evidence" value="ECO:0007669"/>
    <property type="project" value="UniProtKB-KW"/>
</dbReference>
<dbReference type="EMBL" id="AYZD01000015">
    <property type="protein sequence ID" value="KRM96428.1"/>
    <property type="molecule type" value="Genomic_DNA"/>
</dbReference>
<feature type="coiled-coil region" evidence="10">
    <location>
        <begin position="168"/>
        <end position="225"/>
    </location>
</feature>
<dbReference type="SUPFAM" id="SSF52540">
    <property type="entry name" value="P-loop containing nucleoside triphosphate hydrolases"/>
    <property type="match status" value="2"/>
</dbReference>
<dbReference type="FunFam" id="3.40.50.300:FF:000356">
    <property type="entry name" value="DNA repair protein RecN"/>
    <property type="match status" value="1"/>
</dbReference>
<evidence type="ECO:0000256" key="3">
    <source>
        <dbReference type="ARBA" id="ARBA00021315"/>
    </source>
</evidence>
<reference evidence="12 13" key="1">
    <citation type="journal article" date="2015" name="Genome Announc.">
        <title>Expanding the biotechnology potential of lactobacilli through comparative genomics of 213 strains and associated genera.</title>
        <authorList>
            <person name="Sun Z."/>
            <person name="Harris H.M."/>
            <person name="McCann A."/>
            <person name="Guo C."/>
            <person name="Argimon S."/>
            <person name="Zhang W."/>
            <person name="Yang X."/>
            <person name="Jeffery I.B."/>
            <person name="Cooney J.C."/>
            <person name="Kagawa T.F."/>
            <person name="Liu W."/>
            <person name="Song Y."/>
            <person name="Salvetti E."/>
            <person name="Wrobel A."/>
            <person name="Rasinkangas P."/>
            <person name="Parkhill J."/>
            <person name="Rea M.C."/>
            <person name="O'Sullivan O."/>
            <person name="Ritari J."/>
            <person name="Douillard F.P."/>
            <person name="Paul Ross R."/>
            <person name="Yang R."/>
            <person name="Briner A.E."/>
            <person name="Felis G.E."/>
            <person name="de Vos W.M."/>
            <person name="Barrangou R."/>
            <person name="Klaenhammer T.R."/>
            <person name="Caufield P.W."/>
            <person name="Cui Y."/>
            <person name="Zhang H."/>
            <person name="O'Toole P.W."/>
        </authorList>
    </citation>
    <scope>NUCLEOTIDE SEQUENCE [LARGE SCALE GENOMIC DNA]</scope>
    <source>
        <strain evidence="12 13">DSM 21051</strain>
    </source>
</reference>
<evidence type="ECO:0000259" key="11">
    <source>
        <dbReference type="Pfam" id="PF02463"/>
    </source>
</evidence>
<evidence type="ECO:0000313" key="13">
    <source>
        <dbReference type="Proteomes" id="UP000051015"/>
    </source>
</evidence>
<dbReference type="Pfam" id="PF02463">
    <property type="entry name" value="SMC_N"/>
    <property type="match status" value="1"/>
</dbReference>
<sequence length="570" mass="64258">MLQELTIRDFAIIEKMDIEFQAGMTVLTGETGAGKSIVIDALGLLAGGRASQEFIRKGANKSMLQGLFTLSPNDKLNVLLNELGIELEDDGLILQRDLYRSGRSVCRVNGILVNLSVLKQIGEKLIDIHGQNEHQELMKTDRHIALLDEYIPSFVPLKEQYVHAFHKYNSLKAALKKKEANEKEWVQRLDMLKFQVKEIEDADLKMGEEEKLSAEKNQLENYQTIRSALLRSYQLLSGETTDTLGQIGGAMEELNNIASYSDKLRTISEGFADAFYALQDAAHEISGELDMMEWDEDRLNEIVQRLELIHQLEHKYGDSIQQIIKYQQKISKELSEMQKTEDNSEQQKEAVQTAFETASQLANKLSGKRHEAAKKLQKDVHRQLKELFMDKALFEVKFRRVKVELGREGIDEVEFYIQTNPGEAMGPLAKIASGGELSRIMLALKTIFAQTQGVTSIIFDEVDTGVSGRVAQAIAEKISQIASHSQVLCITHLPQVAAISDHHYFLAKHTTASGRTETSIKKMSTRERVNELARMLAGTTITKLTLEHAEELLEMSNALKVKRDKNTQKN</sequence>